<dbReference type="Gene3D" id="2.40.160.50">
    <property type="entry name" value="membrane protein fhac: a member of the omp85/tpsb transporter family"/>
    <property type="match status" value="1"/>
</dbReference>
<sequence>MGYSLNARRKWPLKLAITLFSLVFISTSVVLGQKRAKHTVFLIGDAGAVQSGDANISELERQAKEVGKSATILYLGDNLYPSGLDPDEGKAREKGEEILRAEFGFIKGFAGRAFAIPGNHDWKNGGKKGREYVLSQQKFLQEITGREDIFQPLDGCPGPVEIPLGEDLLLVIVDTQWWLHPWRETEEKAGDCEVKTEEDYLLALNDVIVRHPNKRIVVAGHHPVITYGEHGGFFPAKTYFFPLTDVADWMYVPLPVVGALYPLYRKSGFSYQDTSNPANRHLRDGMQEIFQAHPDLVYVSGHEHSLQYCYRNGVHYMVSGSGSKHTPVRQGKYSEFAKSEVGFSRIDYHEDGGIFATYFSAKGDTLYHRKLAHKPYVPAPTIKEFNTQDLRDSLITVKASGQYKAGKSKKFFLGENYRDAWETPIEVPLLDLGKEKGGLKILKRGGGQQTKSLRLEDSTGQQYVLRSVEKFPENAIPVVLRNTIAKDAVQDQISSDHPYAALVVAHLAEYAGIYHANPTLVFIPDDPRLGPYRGAFGNTLCLFEERPHGDESHISSFGRTKKVYSTPKVVEKLLEDNDNQIDYRFAVRSRLFDMLIADWDRHDDQWRWASFKKGKGKLFRPIPRDRDHAFFVNEGLFPKIASRRWLLPKLEGFNEDIRSVPWFNFNARYFDRTFLVGASESDWIAEAEELQSSLTDEKIRQAVLTWPDTLFKQHGEEVIRKLISRRDKLQRYAKEHFRNLAKSVDVTGSEKNELFLVERRENGDLKVTVKKISKKGNIKQTLFEREFKKGETHEVRLYGISGDDVFKVTGTSKDGIKVRIIGGKELTKVEDETKGPKTKKVLVYDQPKRLELEKGKSVGLRLSHKPEVNDYDRYAFKFNQAFPLATAGYNPDDGLFLGGGAIIETHSFRKEPFNTKHTILAAVSLKGSAAWVKYRLEKTKLIGSLDGLFDARWDVPSYRSNFYGLGNNTEKHEDRDYYVLNYQRLQAHALLRKRYGEKQALYFGPSMIGTKIPDNSKTRHRYVSDYPENGLTESEVLDPHFYWGGFIRYEADTRDQPSFPLKGTHLNLVSETYKGIETSDVFSRIQGDLSLYMTTRLPRPLTLALRFGGAHNFGDYDFLQSNKLGGSHSLRGFRKDRFYGRTAAFNNTELRLNVREFDNYLLNGSWGIFAYNDIGRVWEKGEDSKRWHNSTGGGIFIAPFSMLSLTASVGVSNESTQFLFDFGFNF</sequence>
<dbReference type="InterPro" id="IPR029052">
    <property type="entry name" value="Metallo-depent_PP-like"/>
</dbReference>
<keyword evidence="4" id="KW-1185">Reference proteome</keyword>
<dbReference type="Proteomes" id="UP001348817">
    <property type="component" value="Plasmid pFA2"/>
</dbReference>
<accession>A0AAU9CV27</accession>
<organism evidence="3 4">
    <name type="scientific">Fulvitalea axinellae</name>
    <dbReference type="NCBI Taxonomy" id="1182444"/>
    <lineage>
        <taxon>Bacteria</taxon>
        <taxon>Pseudomonadati</taxon>
        <taxon>Bacteroidota</taxon>
        <taxon>Cytophagia</taxon>
        <taxon>Cytophagales</taxon>
        <taxon>Persicobacteraceae</taxon>
        <taxon>Fulvitalea</taxon>
    </lineage>
</organism>
<name>A0AAU9CV27_9BACT</name>
<proteinExistence type="predicted"/>
<protein>
    <recommendedName>
        <fullName evidence="5">Calcineurin-like phosphoesterase</fullName>
    </recommendedName>
</protein>
<dbReference type="PANTHER" id="PTHR10161:SF14">
    <property type="entry name" value="TARTRATE-RESISTANT ACID PHOSPHATASE TYPE 5"/>
    <property type="match status" value="1"/>
</dbReference>
<keyword evidence="2" id="KW-0378">Hydrolase</keyword>
<dbReference type="InterPro" id="IPR051558">
    <property type="entry name" value="Metallophosphoesterase_PAP"/>
</dbReference>
<dbReference type="SUPFAM" id="SSF56300">
    <property type="entry name" value="Metallo-dependent phosphatases"/>
    <property type="match status" value="1"/>
</dbReference>
<dbReference type="KEGG" id="fax:FUAX_43150"/>
<gene>
    <name evidence="3" type="ORF">FUAX_43150</name>
</gene>
<keyword evidence="1" id="KW-0732">Signal</keyword>
<evidence type="ECO:0000256" key="1">
    <source>
        <dbReference type="ARBA" id="ARBA00022729"/>
    </source>
</evidence>
<dbReference type="Gene3D" id="3.60.21.10">
    <property type="match status" value="1"/>
</dbReference>
<evidence type="ECO:0000313" key="3">
    <source>
        <dbReference type="EMBL" id="BDD11883.1"/>
    </source>
</evidence>
<evidence type="ECO:0000313" key="4">
    <source>
        <dbReference type="Proteomes" id="UP001348817"/>
    </source>
</evidence>
<evidence type="ECO:0000256" key="2">
    <source>
        <dbReference type="ARBA" id="ARBA00022801"/>
    </source>
</evidence>
<dbReference type="GO" id="GO:0016787">
    <property type="term" value="F:hydrolase activity"/>
    <property type="evidence" value="ECO:0007669"/>
    <property type="project" value="UniProtKB-KW"/>
</dbReference>
<dbReference type="RefSeq" id="WP_338395284.1">
    <property type="nucleotide sequence ID" value="NZ_AP025316.1"/>
</dbReference>
<evidence type="ECO:0008006" key="5">
    <source>
        <dbReference type="Google" id="ProtNLM"/>
    </source>
</evidence>
<keyword evidence="3" id="KW-0614">Plasmid</keyword>
<reference evidence="3 4" key="1">
    <citation type="submission" date="2021-12" db="EMBL/GenBank/DDBJ databases">
        <title>Genome sequencing of bacteria with rrn-lacking chromosome and rrn-plasmid.</title>
        <authorList>
            <person name="Anda M."/>
            <person name="Iwasaki W."/>
        </authorList>
    </citation>
    <scope>NUCLEOTIDE SEQUENCE [LARGE SCALE GENOMIC DNA]</scope>
    <source>
        <strain evidence="3 4">DSM 100852</strain>
        <plasmid evidence="3 4">pFA2</plasmid>
    </source>
</reference>
<dbReference type="PANTHER" id="PTHR10161">
    <property type="entry name" value="TARTRATE-RESISTANT ACID PHOSPHATASE TYPE 5"/>
    <property type="match status" value="1"/>
</dbReference>
<dbReference type="EMBL" id="AP025316">
    <property type="protein sequence ID" value="BDD11883.1"/>
    <property type="molecule type" value="Genomic_DNA"/>
</dbReference>
<geneLocation type="plasmid" evidence="3 4">
    <name>pFA2</name>
</geneLocation>
<dbReference type="AlphaFoldDB" id="A0AAU9CV27"/>